<dbReference type="Pfam" id="PF01042">
    <property type="entry name" value="Ribonuc_L-PSP"/>
    <property type="match status" value="1"/>
</dbReference>
<proteinExistence type="predicted"/>
<dbReference type="InterPro" id="IPR035959">
    <property type="entry name" value="RutC-like_sf"/>
</dbReference>
<dbReference type="RefSeq" id="WP_061271683.1">
    <property type="nucleotide sequence ID" value="NZ_CBCRXN010000001.1"/>
</dbReference>
<dbReference type="InterPro" id="IPR006175">
    <property type="entry name" value="YjgF/YER057c/UK114"/>
</dbReference>
<dbReference type="STRING" id="1220579.GCA_001571345_00363"/>
<protein>
    <submittedName>
        <fullName evidence="1">RidA/YER057c/UK114 family protein</fullName>
    </submittedName>
</protein>
<sequence>MTDVQYIDQNARRSRAVIAGNTVYLAGCTAADRSRDAAGQTAQILETIEGVLAQAGTDKGHIVNVTIWLSDMKNFDAMNGVYDNWIVKGRAPARCCGEVRLALPDILVEIMVVAVKP</sequence>
<dbReference type="CDD" id="cd06150">
    <property type="entry name" value="YjgF_YER057c_UK114_like_2"/>
    <property type="match status" value="1"/>
</dbReference>
<keyword evidence="2" id="KW-1185">Reference proteome</keyword>
<organism evidence="1 2">
    <name type="scientific">Komagataeibacter xylinus</name>
    <name type="common">Gluconacetobacter xylinus</name>
    <dbReference type="NCBI Taxonomy" id="28448"/>
    <lineage>
        <taxon>Bacteria</taxon>
        <taxon>Pseudomonadati</taxon>
        <taxon>Pseudomonadota</taxon>
        <taxon>Alphaproteobacteria</taxon>
        <taxon>Acetobacterales</taxon>
        <taxon>Acetobacteraceae</taxon>
        <taxon>Komagataeibacter</taxon>
    </lineage>
</organism>
<accession>A0A318PL25</accession>
<dbReference type="PANTHER" id="PTHR47328:SF1">
    <property type="entry name" value="RUTC FAMILY PROTEIN YOAB"/>
    <property type="match status" value="1"/>
</dbReference>
<dbReference type="AlphaFoldDB" id="A0A318PL25"/>
<reference evidence="1 2" key="1">
    <citation type="submission" date="2017-07" db="EMBL/GenBank/DDBJ databases">
        <title>A draft genome sequence of Komagataeibacter xylinus LMG 1515.</title>
        <authorList>
            <person name="Skraban J."/>
            <person name="Cleenwerck I."/>
            <person name="Vandamme P."/>
            <person name="Trcek J."/>
        </authorList>
    </citation>
    <scope>NUCLEOTIDE SEQUENCE [LARGE SCALE GENOMIC DNA]</scope>
    <source>
        <strain evidence="1 2">LMG 1515</strain>
    </source>
</reference>
<evidence type="ECO:0000313" key="1">
    <source>
        <dbReference type="EMBL" id="PYD58062.1"/>
    </source>
</evidence>
<dbReference type="Proteomes" id="UP000248257">
    <property type="component" value="Unassembled WGS sequence"/>
</dbReference>
<dbReference type="SUPFAM" id="SSF55298">
    <property type="entry name" value="YjgF-like"/>
    <property type="match status" value="1"/>
</dbReference>
<gene>
    <name evidence="1" type="ORF">CFR75_03080</name>
</gene>
<dbReference type="InterPro" id="IPR035709">
    <property type="entry name" value="YoaB-like"/>
</dbReference>
<dbReference type="Gene3D" id="3.30.1330.40">
    <property type="entry name" value="RutC-like"/>
    <property type="match status" value="1"/>
</dbReference>
<evidence type="ECO:0000313" key="2">
    <source>
        <dbReference type="Proteomes" id="UP000248257"/>
    </source>
</evidence>
<dbReference type="PANTHER" id="PTHR47328">
    <property type="match status" value="1"/>
</dbReference>
<dbReference type="OrthoDB" id="9803101at2"/>
<comment type="caution">
    <text evidence="1">The sequence shown here is derived from an EMBL/GenBank/DDBJ whole genome shotgun (WGS) entry which is preliminary data.</text>
</comment>
<name>A0A318PL25_KOMXY</name>
<dbReference type="EMBL" id="NKUC01000004">
    <property type="protein sequence ID" value="PYD58062.1"/>
    <property type="molecule type" value="Genomic_DNA"/>
</dbReference>